<keyword evidence="1" id="KW-0479">Metal-binding</keyword>
<dbReference type="GO" id="GO:0006457">
    <property type="term" value="P:protein folding"/>
    <property type="evidence" value="ECO:0007669"/>
    <property type="project" value="TreeGrafter"/>
</dbReference>
<dbReference type="GO" id="GO:0051087">
    <property type="term" value="F:protein-folding chaperone binding"/>
    <property type="evidence" value="ECO:0007669"/>
    <property type="project" value="TreeGrafter"/>
</dbReference>
<evidence type="ECO:0000256" key="2">
    <source>
        <dbReference type="ARBA" id="ARBA00022771"/>
    </source>
</evidence>
<sequence>MSRLRTLFQIPNQLILRTVCTSRSLLKKFPNVENHLSSDIINQFRQFSTNTSEPKLQDESKESTQPLAKIQARLMIQFTCKKCDTRSSKTMSKLAYEKGVVIIRCDGCKNNHLIADNLGWFNGDRQKLNIEKLMLINGEKVKRLNAYGHEILEVVEKEVLEIKNVDKK</sequence>
<evidence type="ECO:0000313" key="7">
    <source>
        <dbReference type="Proteomes" id="UP000826195"/>
    </source>
</evidence>
<dbReference type="PANTHER" id="PTHR20922">
    <property type="entry name" value="DNL-TYPE ZINC FINGER PROTEIN"/>
    <property type="match status" value="1"/>
</dbReference>
<protein>
    <recommendedName>
        <fullName evidence="5">DNL-type domain-containing protein</fullName>
    </recommendedName>
</protein>
<accession>A0AAV7ILA9</accession>
<dbReference type="EMBL" id="JAHXZJ010001119">
    <property type="protein sequence ID" value="KAH0554853.1"/>
    <property type="molecule type" value="Genomic_DNA"/>
</dbReference>
<dbReference type="InterPro" id="IPR007853">
    <property type="entry name" value="Znf_DNL-typ"/>
</dbReference>
<proteinExistence type="predicted"/>
<dbReference type="AlphaFoldDB" id="A0AAV7ILA9"/>
<comment type="caution">
    <text evidence="6">The sequence shown here is derived from an EMBL/GenBank/DDBJ whole genome shotgun (WGS) entry which is preliminary data.</text>
</comment>
<keyword evidence="7" id="KW-1185">Reference proteome</keyword>
<dbReference type="GO" id="GO:0008270">
    <property type="term" value="F:zinc ion binding"/>
    <property type="evidence" value="ECO:0007669"/>
    <property type="project" value="UniProtKB-KW"/>
</dbReference>
<dbReference type="Pfam" id="PF05180">
    <property type="entry name" value="zf-DNL"/>
    <property type="match status" value="1"/>
</dbReference>
<dbReference type="GO" id="GO:0030150">
    <property type="term" value="P:protein import into mitochondrial matrix"/>
    <property type="evidence" value="ECO:0007669"/>
    <property type="project" value="TreeGrafter"/>
</dbReference>
<evidence type="ECO:0000256" key="4">
    <source>
        <dbReference type="PROSITE-ProRule" id="PRU00834"/>
    </source>
</evidence>
<dbReference type="GO" id="GO:0050821">
    <property type="term" value="P:protein stabilization"/>
    <property type="evidence" value="ECO:0007669"/>
    <property type="project" value="TreeGrafter"/>
</dbReference>
<dbReference type="InterPro" id="IPR024158">
    <property type="entry name" value="Mt_import_TIM15"/>
</dbReference>
<keyword evidence="3" id="KW-0862">Zinc</keyword>
<dbReference type="PANTHER" id="PTHR20922:SF13">
    <property type="entry name" value="DNL-TYPE ZINC FINGER PROTEIN"/>
    <property type="match status" value="1"/>
</dbReference>
<name>A0AAV7ILA9_COTGL</name>
<dbReference type="PROSITE" id="PS51501">
    <property type="entry name" value="ZF_DNL"/>
    <property type="match status" value="1"/>
</dbReference>
<evidence type="ECO:0000259" key="5">
    <source>
        <dbReference type="PROSITE" id="PS51501"/>
    </source>
</evidence>
<feature type="domain" description="DNL-type" evidence="5">
    <location>
        <begin position="69"/>
        <end position="168"/>
    </location>
</feature>
<evidence type="ECO:0000256" key="1">
    <source>
        <dbReference type="ARBA" id="ARBA00022723"/>
    </source>
</evidence>
<reference evidence="6 7" key="1">
    <citation type="journal article" date="2021" name="J. Hered.">
        <title>A chromosome-level genome assembly of the parasitoid wasp, Cotesia glomerata (Hymenoptera: Braconidae).</title>
        <authorList>
            <person name="Pinto B.J."/>
            <person name="Weis J.J."/>
            <person name="Gamble T."/>
            <person name="Ode P.J."/>
            <person name="Paul R."/>
            <person name="Zaspel J.M."/>
        </authorList>
    </citation>
    <scope>NUCLEOTIDE SEQUENCE [LARGE SCALE GENOMIC DNA]</scope>
    <source>
        <strain evidence="6">CgM1</strain>
    </source>
</reference>
<dbReference type="Proteomes" id="UP000826195">
    <property type="component" value="Unassembled WGS sequence"/>
</dbReference>
<evidence type="ECO:0000313" key="6">
    <source>
        <dbReference type="EMBL" id="KAH0554853.1"/>
    </source>
</evidence>
<dbReference type="GO" id="GO:0005739">
    <property type="term" value="C:mitochondrion"/>
    <property type="evidence" value="ECO:0007669"/>
    <property type="project" value="TreeGrafter"/>
</dbReference>
<keyword evidence="2 4" id="KW-0863">Zinc-finger</keyword>
<organism evidence="6 7">
    <name type="scientific">Cotesia glomerata</name>
    <name type="common">Lepidopteran parasitic wasp</name>
    <name type="synonym">Apanteles glomeratus</name>
    <dbReference type="NCBI Taxonomy" id="32391"/>
    <lineage>
        <taxon>Eukaryota</taxon>
        <taxon>Metazoa</taxon>
        <taxon>Ecdysozoa</taxon>
        <taxon>Arthropoda</taxon>
        <taxon>Hexapoda</taxon>
        <taxon>Insecta</taxon>
        <taxon>Pterygota</taxon>
        <taxon>Neoptera</taxon>
        <taxon>Endopterygota</taxon>
        <taxon>Hymenoptera</taxon>
        <taxon>Apocrita</taxon>
        <taxon>Ichneumonoidea</taxon>
        <taxon>Braconidae</taxon>
        <taxon>Microgastrinae</taxon>
        <taxon>Cotesia</taxon>
    </lineage>
</organism>
<evidence type="ECO:0000256" key="3">
    <source>
        <dbReference type="ARBA" id="ARBA00022833"/>
    </source>
</evidence>
<gene>
    <name evidence="6" type="ORF">KQX54_013200</name>
</gene>